<evidence type="ECO:0008006" key="9">
    <source>
        <dbReference type="Google" id="ProtNLM"/>
    </source>
</evidence>
<gene>
    <name evidence="7" type="ORF">MmiEs2_02550</name>
</gene>
<feature type="transmembrane region" description="Helical" evidence="6">
    <location>
        <begin position="114"/>
        <end position="133"/>
    </location>
</feature>
<evidence type="ECO:0000256" key="6">
    <source>
        <dbReference type="SAM" id="Phobius"/>
    </source>
</evidence>
<keyword evidence="4 6" id="KW-1133">Transmembrane helix</keyword>
<feature type="transmembrane region" description="Helical" evidence="6">
    <location>
        <begin position="45"/>
        <end position="62"/>
    </location>
</feature>
<comment type="similarity">
    <text evidence="2">Belongs to the TMEM19 family.</text>
</comment>
<proteinExistence type="inferred from homology"/>
<keyword evidence="3 6" id="KW-0812">Transmembrane</keyword>
<dbReference type="Pfam" id="PF01940">
    <property type="entry name" value="DUF92"/>
    <property type="match status" value="1"/>
</dbReference>
<dbReference type="PANTHER" id="PTHR13353:SF5">
    <property type="entry name" value="TRANSMEMBRANE PROTEIN 19"/>
    <property type="match status" value="1"/>
</dbReference>
<feature type="transmembrane region" description="Helical" evidence="6">
    <location>
        <begin position="154"/>
        <end position="175"/>
    </location>
</feature>
<dbReference type="GeneID" id="85196707"/>
<feature type="transmembrane region" description="Helical" evidence="6">
    <location>
        <begin position="463"/>
        <end position="482"/>
    </location>
</feature>
<sequence length="483" mass="52588">MTSAESSSTSYSDRDIRTCKLFYLAKYAAGILFILSAAVLPLWMFFAICFILFILAFTPALSKTAALFHLTDEEKLRQLSFDFRLLAGIMALSFLAALLFEMSGLGTGIQLPSFLIFQALAVTIFSTRSWYCLFGKVTLYENVRETDGFKNISLLYEFFLILLRVTVAFLAGVWAASFTGFDLTAEFLNQLFFISIIGAFVGSLFESIPSKMNANASIYLGALLSMWALYLLGYQTPWSETALAALFSVVLAFLAYRYKIADVSALFSAAVLGIVIILFTNLWWFVLLVAFFILGGGFTKYKFKQKKAAGLAESKTGIRSYENVFSNSFWALAIAVLYGILAAHPEYNWLAMPLVFAYVGTVATATGDTMASEIGVTAKGPTYMITNFRKARVGEDGGVSLLGEAAAFIGSTIIGLMAFAFGMIGSLPLALAVAIAGGFIGTNIDSVLGAICQKRGWLTNSSVNFFSTLSGAVISFALYFLLF</sequence>
<accession>A0AA96V975</accession>
<evidence type="ECO:0000256" key="3">
    <source>
        <dbReference type="ARBA" id="ARBA00022692"/>
    </source>
</evidence>
<protein>
    <recommendedName>
        <fullName evidence="9">TIGR00297 family protein</fullName>
    </recommendedName>
</protein>
<feature type="transmembrane region" description="Helical" evidence="6">
    <location>
        <begin position="430"/>
        <end position="451"/>
    </location>
</feature>
<evidence type="ECO:0000256" key="2">
    <source>
        <dbReference type="ARBA" id="ARBA00009012"/>
    </source>
</evidence>
<evidence type="ECO:0000313" key="7">
    <source>
        <dbReference type="EMBL" id="WNY28075.1"/>
    </source>
</evidence>
<feature type="transmembrane region" description="Helical" evidence="6">
    <location>
        <begin position="355"/>
        <end position="378"/>
    </location>
</feature>
<feature type="transmembrane region" description="Helical" evidence="6">
    <location>
        <begin position="212"/>
        <end position="232"/>
    </location>
</feature>
<evidence type="ECO:0000256" key="5">
    <source>
        <dbReference type="ARBA" id="ARBA00023136"/>
    </source>
</evidence>
<comment type="subcellular location">
    <subcellularLocation>
        <location evidence="1">Membrane</location>
        <topology evidence="1">Multi-pass membrane protein</topology>
    </subcellularLocation>
</comment>
<feature type="transmembrane region" description="Helical" evidence="6">
    <location>
        <begin position="263"/>
        <end position="279"/>
    </location>
</feature>
<dbReference type="PANTHER" id="PTHR13353">
    <property type="entry name" value="TRANSMEMBRANE PROTEIN 19"/>
    <property type="match status" value="1"/>
</dbReference>
<feature type="transmembrane region" description="Helical" evidence="6">
    <location>
        <begin position="21"/>
        <end position="39"/>
    </location>
</feature>
<feature type="transmembrane region" description="Helical" evidence="6">
    <location>
        <begin position="238"/>
        <end position="256"/>
    </location>
</feature>
<dbReference type="AlphaFoldDB" id="A0AA96V975"/>
<keyword evidence="8" id="KW-1185">Reference proteome</keyword>
<dbReference type="Proteomes" id="UP001302662">
    <property type="component" value="Chromosome"/>
</dbReference>
<feature type="transmembrane region" description="Helical" evidence="6">
    <location>
        <begin position="187"/>
        <end position="205"/>
    </location>
</feature>
<feature type="transmembrane region" description="Helical" evidence="6">
    <location>
        <begin position="83"/>
        <end position="102"/>
    </location>
</feature>
<feature type="transmembrane region" description="Helical" evidence="6">
    <location>
        <begin position="285"/>
        <end position="303"/>
    </location>
</feature>
<dbReference type="EMBL" id="CP131062">
    <property type="protein sequence ID" value="WNY28075.1"/>
    <property type="molecule type" value="Genomic_DNA"/>
</dbReference>
<dbReference type="GO" id="GO:0016020">
    <property type="term" value="C:membrane"/>
    <property type="evidence" value="ECO:0007669"/>
    <property type="project" value="UniProtKB-SubCell"/>
</dbReference>
<dbReference type="KEGG" id="mees:MmiEs2_02550"/>
<dbReference type="RefSeq" id="WP_316559631.1">
    <property type="nucleotide sequence ID" value="NZ_CP131062.1"/>
</dbReference>
<name>A0AA96V975_9EURY</name>
<dbReference type="InterPro" id="IPR002794">
    <property type="entry name" value="DUF92_TMEM19"/>
</dbReference>
<evidence type="ECO:0000313" key="8">
    <source>
        <dbReference type="Proteomes" id="UP001302662"/>
    </source>
</evidence>
<feature type="transmembrane region" description="Helical" evidence="6">
    <location>
        <begin position="399"/>
        <end position="424"/>
    </location>
</feature>
<keyword evidence="5 6" id="KW-0472">Membrane</keyword>
<reference evidence="7 8" key="1">
    <citation type="submission" date="2023-07" db="EMBL/GenBank/DDBJ databases">
        <title>Closed genome sequence of Methanimicrococcus sp. Es2.</title>
        <authorList>
            <person name="Protasov E."/>
            <person name="Platt K."/>
            <person name="Reeh H."/>
            <person name="Poehlein A."/>
            <person name="Daniel R."/>
            <person name="Brune A."/>
        </authorList>
    </citation>
    <scope>NUCLEOTIDE SEQUENCE [LARGE SCALE GENOMIC DNA]</scope>
    <source>
        <strain evidence="7 8">Es2</strain>
    </source>
</reference>
<evidence type="ECO:0000256" key="4">
    <source>
        <dbReference type="ARBA" id="ARBA00022989"/>
    </source>
</evidence>
<evidence type="ECO:0000256" key="1">
    <source>
        <dbReference type="ARBA" id="ARBA00004141"/>
    </source>
</evidence>
<organism evidence="7 8">
    <name type="scientific">Methanimicrococcus stummii</name>
    <dbReference type="NCBI Taxonomy" id="3028294"/>
    <lineage>
        <taxon>Archaea</taxon>
        <taxon>Methanobacteriati</taxon>
        <taxon>Methanobacteriota</taxon>
        <taxon>Stenosarchaea group</taxon>
        <taxon>Methanomicrobia</taxon>
        <taxon>Methanosarcinales</taxon>
        <taxon>Methanosarcinaceae</taxon>
        <taxon>Methanimicrococcus</taxon>
    </lineage>
</organism>
<feature type="transmembrane region" description="Helical" evidence="6">
    <location>
        <begin position="324"/>
        <end position="343"/>
    </location>
</feature>